<sequence length="418" mass="44302">MDVVVVGGGLAGLVAARHIAESGADVTLFERRETVGGRVRSRTVDGYTLDRGFQVLFPAYPAVERELDLDALDLRRFTPGATIARPGKRSVLADPLRDPRSALATVFNDEVTIRDLLRLYRLQRELRGRSVDEILRRGGSSIEAYLADRGFSDGFVESFAAPFYGGITLDRSLSTDSAVFEYTFKMLTEGSTAVPAEGMGAITAQLADRARAAGVTVETGTTVDAVVPGDGVTVETGDESVGADAAVVATDPKAASDLTGVAAITTTARSCVTQHVALPSGDRPEMGRRIVLNAEDDRPNQIAPLSAVAPGYAPDGHASYAATFLGEREADDETLFETVRTALSEWYPQTSFADLELIGTDRIEFAQFDQPPGFRAGLPAVDAPEGPVVLAGDYTRWSSIQGALESGRVAAGAALDTQ</sequence>
<dbReference type="Gene3D" id="3.50.50.60">
    <property type="entry name" value="FAD/NAD(P)-binding domain"/>
    <property type="match status" value="1"/>
</dbReference>
<organism evidence="2 3">
    <name type="scientific">Halomicrobium mukohataei</name>
    <dbReference type="NCBI Taxonomy" id="57705"/>
    <lineage>
        <taxon>Archaea</taxon>
        <taxon>Methanobacteriati</taxon>
        <taxon>Methanobacteriota</taxon>
        <taxon>Stenosarchaea group</taxon>
        <taxon>Halobacteria</taxon>
        <taxon>Halobacteriales</taxon>
        <taxon>Haloarculaceae</taxon>
        <taxon>Halomicrobium</taxon>
    </lineage>
</organism>
<dbReference type="InterPro" id="IPR036188">
    <property type="entry name" value="FAD/NAD-bd_sf"/>
</dbReference>
<gene>
    <name evidence="2" type="ORF">E5139_01705</name>
</gene>
<dbReference type="KEGG" id="halz:E5139_01705"/>
<evidence type="ECO:0000259" key="1">
    <source>
        <dbReference type="Pfam" id="PF01593"/>
    </source>
</evidence>
<dbReference type="AlphaFoldDB" id="A0A4D6K9I4"/>
<evidence type="ECO:0000313" key="3">
    <source>
        <dbReference type="Proteomes" id="UP000297053"/>
    </source>
</evidence>
<dbReference type="SUPFAM" id="SSF51905">
    <property type="entry name" value="FAD/NAD(P)-binding domain"/>
    <property type="match status" value="1"/>
</dbReference>
<protein>
    <submittedName>
        <fullName evidence="2">FAD-dependent oxidoreductase</fullName>
    </submittedName>
</protein>
<dbReference type="Proteomes" id="UP000297053">
    <property type="component" value="Chromosome"/>
</dbReference>
<dbReference type="PRINTS" id="PR00411">
    <property type="entry name" value="PNDRDTASEI"/>
</dbReference>
<accession>A0A4D6K9I4</accession>
<dbReference type="PANTHER" id="PTHR42841">
    <property type="entry name" value="AMINE OXIDASE"/>
    <property type="match status" value="1"/>
</dbReference>
<dbReference type="Pfam" id="PF01593">
    <property type="entry name" value="Amino_oxidase"/>
    <property type="match status" value="1"/>
</dbReference>
<proteinExistence type="predicted"/>
<name>A0A4D6K9I4_9EURY</name>
<feature type="domain" description="Amine oxidase" evidence="1">
    <location>
        <begin position="10"/>
        <end position="414"/>
    </location>
</feature>
<dbReference type="InterPro" id="IPR002937">
    <property type="entry name" value="Amino_oxidase"/>
</dbReference>
<dbReference type="EMBL" id="CP039375">
    <property type="protein sequence ID" value="QCD64414.1"/>
    <property type="molecule type" value="Genomic_DNA"/>
</dbReference>
<dbReference type="GO" id="GO:0016491">
    <property type="term" value="F:oxidoreductase activity"/>
    <property type="evidence" value="ECO:0007669"/>
    <property type="project" value="InterPro"/>
</dbReference>
<reference evidence="2 3" key="2">
    <citation type="submission" date="2019-04" db="EMBL/GenBank/DDBJ databases">
        <authorList>
            <person name="Yang S."/>
            <person name="Wei W."/>
        </authorList>
    </citation>
    <scope>NUCLEOTIDE SEQUENCE [LARGE SCALE GENOMIC DNA]</scope>
    <source>
        <strain evidence="3">ZP60</strain>
    </source>
</reference>
<dbReference type="GeneID" id="42177612"/>
<reference evidence="2 3" key="1">
    <citation type="submission" date="2019-04" db="EMBL/GenBank/DDBJ databases">
        <title>Complete genome sequence of Arthrobacter sp. ZXY-2 associated with effective atrazine degradation and salt adaptation.</title>
        <authorList>
            <person name="Zhao X."/>
        </authorList>
    </citation>
    <scope>NUCLEOTIDE SEQUENCE [LARGE SCALE GENOMIC DNA]</scope>
    <source>
        <strain evidence="3">ZP60</strain>
    </source>
</reference>
<evidence type="ECO:0000313" key="2">
    <source>
        <dbReference type="EMBL" id="QCD64414.1"/>
    </source>
</evidence>
<dbReference type="RefSeq" id="WP_015763832.1">
    <property type="nucleotide sequence ID" value="NZ_CP039375.1"/>
</dbReference>
<dbReference type="OMA" id="RFFHLVW"/>